<dbReference type="PANTHER" id="PTHR34385">
    <property type="entry name" value="D-ALANYL-D-ALANINE CARBOXYPEPTIDASE"/>
    <property type="match status" value="1"/>
</dbReference>
<reference evidence="4" key="1">
    <citation type="submission" date="2019-12" db="EMBL/GenBank/DDBJ databases">
        <title>High-Quality draft genome sequences of three cyanobacteria isolated from the limestone walls of the Old Cathedral of Coimbra.</title>
        <authorList>
            <person name="Tiago I."/>
            <person name="Soares F."/>
            <person name="Portugal A."/>
        </authorList>
    </citation>
    <scope>NUCLEOTIDE SEQUENCE [LARGE SCALE GENOMIC DNA]</scope>
    <source>
        <strain evidence="4">C</strain>
    </source>
</reference>
<dbReference type="GO" id="GO:0006508">
    <property type="term" value="P:proteolysis"/>
    <property type="evidence" value="ECO:0007669"/>
    <property type="project" value="InterPro"/>
</dbReference>
<accession>A0A8K2A8F4</accession>
<dbReference type="AlphaFoldDB" id="A0A8K2A8F4"/>
<keyword evidence="2" id="KW-1133">Transmembrane helix</keyword>
<dbReference type="EMBL" id="WVIC01000037">
    <property type="protein sequence ID" value="NCJ07969.1"/>
    <property type="molecule type" value="Genomic_DNA"/>
</dbReference>
<dbReference type="Pfam" id="PF02557">
    <property type="entry name" value="VanY"/>
    <property type="match status" value="1"/>
</dbReference>
<feature type="domain" description="D-alanyl-D-alanine carboxypeptidase-like core" evidence="3">
    <location>
        <begin position="100"/>
        <end position="229"/>
    </location>
</feature>
<evidence type="ECO:0000259" key="3">
    <source>
        <dbReference type="Pfam" id="PF02557"/>
    </source>
</evidence>
<evidence type="ECO:0000256" key="1">
    <source>
        <dbReference type="SAM" id="MobiDB-lite"/>
    </source>
</evidence>
<dbReference type="InterPro" id="IPR058193">
    <property type="entry name" value="VanY/YodJ_core_dom"/>
</dbReference>
<keyword evidence="5" id="KW-1185">Reference proteome</keyword>
<proteinExistence type="predicted"/>
<dbReference type="Gene3D" id="3.30.1380.10">
    <property type="match status" value="1"/>
</dbReference>
<name>A0A8K2A8F4_9CYAN</name>
<dbReference type="InterPro" id="IPR009045">
    <property type="entry name" value="Zn_M74/Hedgehog-like"/>
</dbReference>
<feature type="transmembrane region" description="Helical" evidence="2">
    <location>
        <begin position="27"/>
        <end position="48"/>
    </location>
</feature>
<keyword evidence="2" id="KW-0472">Membrane</keyword>
<organism evidence="4 5">
    <name type="scientific">Petrachloros mirabilis ULC683</name>
    <dbReference type="NCBI Taxonomy" id="2781853"/>
    <lineage>
        <taxon>Bacteria</taxon>
        <taxon>Bacillati</taxon>
        <taxon>Cyanobacteriota</taxon>
        <taxon>Cyanophyceae</taxon>
        <taxon>Synechococcales</taxon>
        <taxon>Petrachlorosaceae</taxon>
        <taxon>Petrachloros</taxon>
        <taxon>Petrachloros mirabilis</taxon>
    </lineage>
</organism>
<keyword evidence="4" id="KW-0121">Carboxypeptidase</keyword>
<dbReference type="Proteomes" id="UP000607397">
    <property type="component" value="Unassembled WGS sequence"/>
</dbReference>
<dbReference type="RefSeq" id="WP_161826447.1">
    <property type="nucleotide sequence ID" value="NZ_WVIC01000037.1"/>
</dbReference>
<evidence type="ECO:0000313" key="4">
    <source>
        <dbReference type="EMBL" id="NCJ07969.1"/>
    </source>
</evidence>
<sequence>MHDDIPEALRQSLYDVPERPRPFRFRWWMLAAISALLIIVLGSLWRILVPGAPPVTSEAPPPAVQIQERVVTAEDLLGHYPYEAAASGELMPITADGSVTLRTAAATAYQRMEADARAAGITLVPLSGFRSVEDQEYLFFRVREQRNQEVSTRAEVSAPPGYSEHHTGYALDIGDGSQPETDLSERFEQTLAYAWLEQNAARYSFELSFPRDNAQKIAYEPWHWRFVGDSHSLETFYRARQSL</sequence>
<protein>
    <submittedName>
        <fullName evidence="4">D-alanyl-D-alanine carboxypeptidase family protein</fullName>
    </submittedName>
</protein>
<comment type="caution">
    <text evidence="4">The sequence shown here is derived from an EMBL/GenBank/DDBJ whole genome shotgun (WGS) entry which is preliminary data.</text>
</comment>
<dbReference type="InterPro" id="IPR052179">
    <property type="entry name" value="DD-CPase-like"/>
</dbReference>
<dbReference type="PANTHER" id="PTHR34385:SF1">
    <property type="entry name" value="PEPTIDOGLYCAN L-ALANYL-D-GLUTAMATE ENDOPEPTIDASE CWLK"/>
    <property type="match status" value="1"/>
</dbReference>
<dbReference type="CDD" id="cd14852">
    <property type="entry name" value="LD-carboxypeptidase"/>
    <property type="match status" value="1"/>
</dbReference>
<dbReference type="InterPro" id="IPR003709">
    <property type="entry name" value="VanY-like_core_dom"/>
</dbReference>
<feature type="region of interest" description="Disordered" evidence="1">
    <location>
        <begin position="155"/>
        <end position="181"/>
    </location>
</feature>
<dbReference type="GO" id="GO:0004180">
    <property type="term" value="F:carboxypeptidase activity"/>
    <property type="evidence" value="ECO:0007669"/>
    <property type="project" value="UniProtKB-KW"/>
</dbReference>
<keyword evidence="4" id="KW-0378">Hydrolase</keyword>
<gene>
    <name evidence="4" type="ORF">GS597_15935</name>
</gene>
<keyword evidence="4" id="KW-0645">Protease</keyword>
<dbReference type="SUPFAM" id="SSF55166">
    <property type="entry name" value="Hedgehog/DD-peptidase"/>
    <property type="match status" value="1"/>
</dbReference>
<evidence type="ECO:0000313" key="5">
    <source>
        <dbReference type="Proteomes" id="UP000607397"/>
    </source>
</evidence>
<evidence type="ECO:0000256" key="2">
    <source>
        <dbReference type="SAM" id="Phobius"/>
    </source>
</evidence>
<keyword evidence="2" id="KW-0812">Transmembrane</keyword>